<comment type="similarity">
    <text evidence="1 4">Belongs to the glycosyl hydrolase 26 family.</text>
</comment>
<dbReference type="PANTHER" id="PTHR40079">
    <property type="entry name" value="MANNAN ENDO-1,4-BETA-MANNOSIDASE E-RELATED"/>
    <property type="match status" value="1"/>
</dbReference>
<evidence type="ECO:0000256" key="1">
    <source>
        <dbReference type="ARBA" id="ARBA00007754"/>
    </source>
</evidence>
<proteinExistence type="inferred from homology"/>
<dbReference type="InterPro" id="IPR017853">
    <property type="entry name" value="GH"/>
</dbReference>
<dbReference type="GO" id="GO:0006080">
    <property type="term" value="P:substituted mannan metabolic process"/>
    <property type="evidence" value="ECO:0007669"/>
    <property type="project" value="InterPro"/>
</dbReference>
<dbReference type="InterPro" id="IPR000805">
    <property type="entry name" value="Glyco_hydro_26"/>
</dbReference>
<dbReference type="GO" id="GO:0016985">
    <property type="term" value="F:mannan endo-1,4-beta-mannosidase activity"/>
    <property type="evidence" value="ECO:0007669"/>
    <property type="project" value="InterPro"/>
</dbReference>
<dbReference type="Gene3D" id="3.20.20.80">
    <property type="entry name" value="Glycosidases"/>
    <property type="match status" value="1"/>
</dbReference>
<dbReference type="GO" id="GO:0030245">
    <property type="term" value="P:cellulose catabolic process"/>
    <property type="evidence" value="ECO:0007669"/>
    <property type="project" value="InterPro"/>
</dbReference>
<dbReference type="GO" id="GO:0008810">
    <property type="term" value="F:cellulase activity"/>
    <property type="evidence" value="ECO:0007669"/>
    <property type="project" value="InterPro"/>
</dbReference>
<evidence type="ECO:0000256" key="4">
    <source>
        <dbReference type="PROSITE-ProRule" id="PRU01100"/>
    </source>
</evidence>
<evidence type="ECO:0000313" key="7">
    <source>
        <dbReference type="Proteomes" id="UP000198806"/>
    </source>
</evidence>
<dbReference type="PRINTS" id="PR00739">
    <property type="entry name" value="GLHYDRLASE26"/>
</dbReference>
<dbReference type="SUPFAM" id="SSF49785">
    <property type="entry name" value="Galactose-binding domain-like"/>
    <property type="match status" value="2"/>
</dbReference>
<organism evidence="6 7">
    <name type="scientific">Anaerocolumna aminovalerica</name>
    <dbReference type="NCBI Taxonomy" id="1527"/>
    <lineage>
        <taxon>Bacteria</taxon>
        <taxon>Bacillati</taxon>
        <taxon>Bacillota</taxon>
        <taxon>Clostridia</taxon>
        <taxon>Lachnospirales</taxon>
        <taxon>Lachnospiraceae</taxon>
        <taxon>Anaerocolumna</taxon>
    </lineage>
</organism>
<dbReference type="InterPro" id="IPR022790">
    <property type="entry name" value="GH26_dom"/>
</dbReference>
<gene>
    <name evidence="6" type="ORF">SAMN04489757_11677</name>
</gene>
<keyword evidence="7" id="KW-1185">Reference proteome</keyword>
<dbReference type="SUPFAM" id="SSF51445">
    <property type="entry name" value="(Trans)glycosidases"/>
    <property type="match status" value="1"/>
</dbReference>
<evidence type="ECO:0000313" key="6">
    <source>
        <dbReference type="EMBL" id="SFO28893.1"/>
    </source>
</evidence>
<dbReference type="AlphaFoldDB" id="A0A1I5FZ31"/>
<dbReference type="PANTHER" id="PTHR40079:SF4">
    <property type="entry name" value="GH26 DOMAIN-CONTAINING PROTEIN-RELATED"/>
    <property type="match status" value="1"/>
</dbReference>
<evidence type="ECO:0000256" key="2">
    <source>
        <dbReference type="ARBA" id="ARBA00022801"/>
    </source>
</evidence>
<feature type="active site" description="Proton donor" evidence="4">
    <location>
        <position position="434"/>
    </location>
</feature>
<dbReference type="InterPro" id="IPR008979">
    <property type="entry name" value="Galactose-bd-like_sf"/>
</dbReference>
<dbReference type="Pfam" id="PF02156">
    <property type="entry name" value="Glyco_hydro_26"/>
    <property type="match status" value="1"/>
</dbReference>
<dbReference type="PROSITE" id="PS51764">
    <property type="entry name" value="GH26"/>
    <property type="match status" value="1"/>
</dbReference>
<dbReference type="RefSeq" id="WP_170847959.1">
    <property type="nucleotide sequence ID" value="NZ_BAABFM010000020.1"/>
</dbReference>
<feature type="domain" description="GH26" evidence="5">
    <location>
        <begin position="248"/>
        <end position="625"/>
    </location>
</feature>
<dbReference type="EMBL" id="FOWD01000016">
    <property type="protein sequence ID" value="SFO28893.1"/>
    <property type="molecule type" value="Genomic_DNA"/>
</dbReference>
<reference evidence="6 7" key="1">
    <citation type="submission" date="2016-10" db="EMBL/GenBank/DDBJ databases">
        <authorList>
            <person name="de Groot N.N."/>
        </authorList>
    </citation>
    <scope>NUCLEOTIDE SEQUENCE [LARGE SCALE GENOMIC DNA]</scope>
    <source>
        <strain evidence="6 7">DSM 1283</strain>
    </source>
</reference>
<dbReference type="STRING" id="1527.SAMN04489757_11677"/>
<dbReference type="Gene3D" id="2.60.120.430">
    <property type="entry name" value="Galactose-binding lectin"/>
    <property type="match status" value="1"/>
</dbReference>
<keyword evidence="3 4" id="KW-0326">Glycosidase</keyword>
<dbReference type="Proteomes" id="UP000198806">
    <property type="component" value="Unassembled WGS sequence"/>
</dbReference>
<feature type="active site" description="Nucleophile" evidence="4">
    <location>
        <position position="542"/>
    </location>
</feature>
<keyword evidence="2 4" id="KW-0378">Hydrolase</keyword>
<protein>
    <submittedName>
        <fullName evidence="6">Carbohydrate binding module 27</fullName>
    </submittedName>
</protein>
<sequence>MFRTGLKRWICVWVIVSLCVTGFGFCRSKVVKASTVIGENIKFLFDNNVTGFTDGGEYQYHGIKKISHDILHGEGVMKLELDYSKDKDKNWSEAKIDYTFGSKITFKYYSKLSFDMIYNTTYKTTGSFKAKLFASQEGAGEINVDTEISEGEKYSTNLVKSKVIITIPTNNITADKFSLGIVGCNTDYCGEIYIDNLEFIHKSMQYVKASLKPIPQASIQVGKDSISIGNITMPVKTKVKLVDNYAKDYVASLYSYLDAIGKTELVLYGHQNDIHHKAGNKGKEYSGSDTKDVTGSYSAVVGIDTLSLTGNEMGTFDQTQSQRVKKCVKVAKEAADNGAILTLSAHMPNFELIDKRVKNHKSGSNHQDEVGYLSDGSYNFYGYTPNVISGNIVERIMPENDLNYLYTAYLDLIAEYGKELEKVNIPVLFRPFHENTGNWFWWGAAQCDAKAYKNLYRYTVTYLRDKKQVHNFLYVYSPGSEPENIEEFETRYPGDAYVDMVGFDMYHQYPNNNDNFIEQFQKQIKIVEDFAKNRNKLFAITETGIANGNEALLIAGNVRKDWYTEILNVVSRTNASYFLLWANFGEDSSFYSPYVVEKKGDTVIGHELIDNFIDFYNNNNSVFAAQTGQYKNLKVKVLPEKGVNGFIISPVSGNRILKTITLRAQLSNVDKQDTVEFVAKNQKGSVIKKIQAVKGKEGFYSGKFLKSALKDLGANIGTIQLVVNNKVYDSIDVKFNMPEIKLPFTVVDTFEGYYGEERLLEKQWSVGKGSGCSIKSKLVTDKNKIYKGKYGLKLDFILTENGYAGVVKNMNNADWSKKNALQFFTIPDGKKKKVVIQITSNGNVFEVYLNDYKEYNKNNNPILVTIPFSSFIGRDNKDAIFSAKSIDSVGLWCNSIDNKEKLLNTQLYYDEIKAVNTKSKSITFEQVK</sequence>
<accession>A0A1I5FZ31</accession>
<dbReference type="Pfam" id="PF03425">
    <property type="entry name" value="CBM_11"/>
    <property type="match status" value="1"/>
</dbReference>
<evidence type="ECO:0000259" key="5">
    <source>
        <dbReference type="PROSITE" id="PS51764"/>
    </source>
</evidence>
<dbReference type="InterPro" id="IPR005087">
    <property type="entry name" value="CBM11"/>
</dbReference>
<evidence type="ECO:0000256" key="3">
    <source>
        <dbReference type="ARBA" id="ARBA00023295"/>
    </source>
</evidence>
<name>A0A1I5FZ31_9FIRM</name>
<dbReference type="Gene3D" id="2.60.120.260">
    <property type="entry name" value="Galactose-binding domain-like"/>
    <property type="match status" value="1"/>
</dbReference>